<feature type="chain" id="PRO_5034323292" description="WSC domain-containing protein" evidence="1">
    <location>
        <begin position="16"/>
        <end position="120"/>
    </location>
</feature>
<accession>A0A8H4UVL4</accession>
<gene>
    <name evidence="3" type="ORF">FZEAL_31</name>
</gene>
<evidence type="ECO:0000313" key="4">
    <source>
        <dbReference type="Proteomes" id="UP000635477"/>
    </source>
</evidence>
<feature type="signal peptide" evidence="1">
    <location>
        <begin position="1"/>
        <end position="15"/>
    </location>
</feature>
<evidence type="ECO:0000259" key="2">
    <source>
        <dbReference type="PROSITE" id="PS51212"/>
    </source>
</evidence>
<proteinExistence type="predicted"/>
<reference evidence="3" key="2">
    <citation type="submission" date="2020-05" db="EMBL/GenBank/DDBJ databases">
        <authorList>
            <person name="Kim H.-S."/>
            <person name="Proctor R.H."/>
            <person name="Brown D.W."/>
        </authorList>
    </citation>
    <scope>NUCLEOTIDE SEQUENCE</scope>
    <source>
        <strain evidence="3">NRRL 22465</strain>
    </source>
</reference>
<dbReference type="AlphaFoldDB" id="A0A8H4UVL4"/>
<evidence type="ECO:0000313" key="3">
    <source>
        <dbReference type="EMBL" id="KAF4984878.1"/>
    </source>
</evidence>
<keyword evidence="4" id="KW-1185">Reference proteome</keyword>
<organism evidence="3 4">
    <name type="scientific">Fusarium zealandicum</name>
    <dbReference type="NCBI Taxonomy" id="1053134"/>
    <lineage>
        <taxon>Eukaryota</taxon>
        <taxon>Fungi</taxon>
        <taxon>Dikarya</taxon>
        <taxon>Ascomycota</taxon>
        <taxon>Pezizomycotina</taxon>
        <taxon>Sordariomycetes</taxon>
        <taxon>Hypocreomycetidae</taxon>
        <taxon>Hypocreales</taxon>
        <taxon>Nectriaceae</taxon>
        <taxon>Fusarium</taxon>
        <taxon>Fusarium staphyleae species complex</taxon>
    </lineage>
</organism>
<sequence length="120" mass="12859">MIFAALLLFAGLVSAAGLIQYPRGARKPGVITSEGCFSLLSSTAEEQYTDEYLNVGSCAEFCRDEQKLLSVTHKSECFCADTLPAASSLVRDEQCNFSCPGWPKEACGGIEAYSVMNTGL</sequence>
<dbReference type="PROSITE" id="PS51212">
    <property type="entry name" value="WSC"/>
    <property type="match status" value="1"/>
</dbReference>
<dbReference type="InterPro" id="IPR002889">
    <property type="entry name" value="WSC_carb-bd"/>
</dbReference>
<dbReference type="Pfam" id="PF01822">
    <property type="entry name" value="WSC"/>
    <property type="match status" value="1"/>
</dbReference>
<feature type="domain" description="WSC" evidence="2">
    <location>
        <begin position="30"/>
        <end position="119"/>
    </location>
</feature>
<comment type="caution">
    <text evidence="3">The sequence shown here is derived from an EMBL/GenBank/DDBJ whole genome shotgun (WGS) entry which is preliminary data.</text>
</comment>
<protein>
    <recommendedName>
        <fullName evidence="2">WSC domain-containing protein</fullName>
    </recommendedName>
</protein>
<dbReference type="SMART" id="SM00321">
    <property type="entry name" value="WSC"/>
    <property type="match status" value="1"/>
</dbReference>
<reference evidence="3" key="1">
    <citation type="journal article" date="2020" name="BMC Genomics">
        <title>Correction to: Identification and distribution of gene clusters required for synthesis of sphingolipid metabolism inhibitors in diverse species of the filamentous fungus Fusarium.</title>
        <authorList>
            <person name="Kim H.S."/>
            <person name="Lohmar J.M."/>
            <person name="Busman M."/>
            <person name="Brown D.W."/>
            <person name="Naumann T.A."/>
            <person name="Divon H.H."/>
            <person name="Lysoe E."/>
            <person name="Uhlig S."/>
            <person name="Proctor R.H."/>
        </authorList>
    </citation>
    <scope>NUCLEOTIDE SEQUENCE</scope>
    <source>
        <strain evidence="3">NRRL 22465</strain>
    </source>
</reference>
<name>A0A8H4UVL4_9HYPO</name>
<dbReference type="OrthoDB" id="2019572at2759"/>
<keyword evidence="1" id="KW-0732">Signal</keyword>
<dbReference type="EMBL" id="JABEYC010000001">
    <property type="protein sequence ID" value="KAF4984878.1"/>
    <property type="molecule type" value="Genomic_DNA"/>
</dbReference>
<dbReference type="Proteomes" id="UP000635477">
    <property type="component" value="Unassembled WGS sequence"/>
</dbReference>
<evidence type="ECO:0000256" key="1">
    <source>
        <dbReference type="SAM" id="SignalP"/>
    </source>
</evidence>